<name>A0A1H0F371_9GAMM</name>
<keyword evidence="1" id="KW-0597">Phosphoprotein</keyword>
<evidence type="ECO:0000313" key="6">
    <source>
        <dbReference type="Proteomes" id="UP000199075"/>
    </source>
</evidence>
<dbReference type="EMBL" id="FNIV01000002">
    <property type="protein sequence ID" value="SDN89100.1"/>
    <property type="molecule type" value="Genomic_DNA"/>
</dbReference>
<dbReference type="NCBIfam" id="TIGR00254">
    <property type="entry name" value="GGDEF"/>
    <property type="match status" value="1"/>
</dbReference>
<proteinExistence type="predicted"/>
<evidence type="ECO:0000256" key="1">
    <source>
        <dbReference type="PROSITE-ProRule" id="PRU00169"/>
    </source>
</evidence>
<dbReference type="Gene3D" id="3.20.20.450">
    <property type="entry name" value="EAL domain"/>
    <property type="match status" value="1"/>
</dbReference>
<dbReference type="SMART" id="SM00267">
    <property type="entry name" value="GGDEF"/>
    <property type="match status" value="1"/>
</dbReference>
<dbReference type="PANTHER" id="PTHR33121">
    <property type="entry name" value="CYCLIC DI-GMP PHOSPHODIESTERASE PDEF"/>
    <property type="match status" value="1"/>
</dbReference>
<evidence type="ECO:0000259" key="2">
    <source>
        <dbReference type="PROSITE" id="PS50110"/>
    </source>
</evidence>
<feature type="domain" description="EAL" evidence="3">
    <location>
        <begin position="320"/>
        <end position="576"/>
    </location>
</feature>
<dbReference type="InterPro" id="IPR035919">
    <property type="entry name" value="EAL_sf"/>
</dbReference>
<dbReference type="InterPro" id="IPR029787">
    <property type="entry name" value="Nucleotide_cyclase"/>
</dbReference>
<feature type="domain" description="GGDEF" evidence="4">
    <location>
        <begin position="185"/>
        <end position="316"/>
    </location>
</feature>
<dbReference type="InterPro" id="IPR001789">
    <property type="entry name" value="Sig_transdc_resp-reg_receiver"/>
</dbReference>
<dbReference type="SUPFAM" id="SSF141868">
    <property type="entry name" value="EAL domain-like"/>
    <property type="match status" value="1"/>
</dbReference>
<feature type="domain" description="Response regulatory" evidence="2">
    <location>
        <begin position="11"/>
        <end position="128"/>
    </location>
</feature>
<dbReference type="Pfam" id="PF00990">
    <property type="entry name" value="GGDEF"/>
    <property type="match status" value="1"/>
</dbReference>
<dbReference type="GO" id="GO:0071111">
    <property type="term" value="F:cyclic-guanylate-specific phosphodiesterase activity"/>
    <property type="evidence" value="ECO:0007669"/>
    <property type="project" value="InterPro"/>
</dbReference>
<dbReference type="PROSITE" id="PS50883">
    <property type="entry name" value="EAL"/>
    <property type="match status" value="1"/>
</dbReference>
<dbReference type="Pfam" id="PF00072">
    <property type="entry name" value="Response_reg"/>
    <property type="match status" value="1"/>
</dbReference>
<dbReference type="SUPFAM" id="SSF52172">
    <property type="entry name" value="CheY-like"/>
    <property type="match status" value="1"/>
</dbReference>
<reference evidence="6" key="1">
    <citation type="submission" date="2016-10" db="EMBL/GenBank/DDBJ databases">
        <authorList>
            <person name="Varghese N."/>
            <person name="Submissions S."/>
        </authorList>
    </citation>
    <scope>NUCLEOTIDE SEQUENCE [LARGE SCALE GENOMIC DNA]</scope>
    <source>
        <strain evidence="6">CGMCC 1.6444</strain>
    </source>
</reference>
<dbReference type="PANTHER" id="PTHR33121:SF19">
    <property type="entry name" value="CYCLIC DI-GMP PHOSPHODIESTERASE PA2567"/>
    <property type="match status" value="1"/>
</dbReference>
<evidence type="ECO:0000259" key="4">
    <source>
        <dbReference type="PROSITE" id="PS50887"/>
    </source>
</evidence>
<dbReference type="PROSITE" id="PS50887">
    <property type="entry name" value="GGDEF"/>
    <property type="match status" value="1"/>
</dbReference>
<dbReference type="STRING" id="419597.SAMN04487957_102294"/>
<dbReference type="CDD" id="cd17551">
    <property type="entry name" value="REC_RpfG-like"/>
    <property type="match status" value="1"/>
</dbReference>
<dbReference type="InterPro" id="IPR001633">
    <property type="entry name" value="EAL_dom"/>
</dbReference>
<evidence type="ECO:0000259" key="3">
    <source>
        <dbReference type="PROSITE" id="PS50883"/>
    </source>
</evidence>
<gene>
    <name evidence="5" type="ORF">SAMN04487957_102294</name>
</gene>
<dbReference type="AlphaFoldDB" id="A0A1H0F371"/>
<dbReference type="InterPro" id="IPR050706">
    <property type="entry name" value="Cyclic-di-GMP_PDE-like"/>
</dbReference>
<evidence type="ECO:0000313" key="5">
    <source>
        <dbReference type="EMBL" id="SDN89100.1"/>
    </source>
</evidence>
<dbReference type="GO" id="GO:0000160">
    <property type="term" value="P:phosphorelay signal transduction system"/>
    <property type="evidence" value="ECO:0007669"/>
    <property type="project" value="InterPro"/>
</dbReference>
<dbReference type="InterPro" id="IPR000160">
    <property type="entry name" value="GGDEF_dom"/>
</dbReference>
<dbReference type="OrthoDB" id="9816034at2"/>
<dbReference type="Proteomes" id="UP000199075">
    <property type="component" value="Unassembled WGS sequence"/>
</dbReference>
<dbReference type="SMART" id="SM00448">
    <property type="entry name" value="REC"/>
    <property type="match status" value="1"/>
</dbReference>
<organism evidence="5 6">
    <name type="scientific">Halomonas shengliensis</name>
    <dbReference type="NCBI Taxonomy" id="419597"/>
    <lineage>
        <taxon>Bacteria</taxon>
        <taxon>Pseudomonadati</taxon>
        <taxon>Pseudomonadota</taxon>
        <taxon>Gammaproteobacteria</taxon>
        <taxon>Oceanospirillales</taxon>
        <taxon>Halomonadaceae</taxon>
        <taxon>Halomonas</taxon>
    </lineage>
</organism>
<dbReference type="Pfam" id="PF00563">
    <property type="entry name" value="EAL"/>
    <property type="match status" value="1"/>
</dbReference>
<dbReference type="CDD" id="cd01948">
    <property type="entry name" value="EAL"/>
    <property type="match status" value="1"/>
</dbReference>
<sequence>MNESESPCHHAVLVVDDNPVNVELLQDLLEDHGFRRVAGLCDPREVLGYCQASPPDLVLLDIRMPHLDGYGVLGQLQEAFGDEGPAVIVLTAQVDDATRERALSLGVRDFITKPFDQREVLQRIRNALRVESRYRQRRSQASHLERLVAERTRELERLSVTDPVTQLLNRRGLAELLQRWQQGGREVGVLFVALDDIHDIMRLQGHRVSDAFLHGAARRLGEVLPGQATLGIWGSHELLAVMPDAEVGGLEVLAHRFLAVLTTPVPHDSLTLHTAARIGIASGKGLDAARLVHMAALALPFGQDAVGRYSRAHEQAEQRRLSLRQRLRGACDRGETDLHFQPKVDLASGRLVGAEALVRWASPVHGDVSPGEFIPLAEASGDIVAIGAWVLETGLSHLADWRRRGQVEDDFCLALNVAPQQLCEPDFARQVLARLELHDLAPRSLEVEVTETGLMADPEGALGQLERLAAAGVGIAIDDFGTGHSSLAYLKRLPVTTLKVDRSFLAGMVERERDRRLVESIVAMAHGLGCRVVAEGIESLHQADLLTRLGCELGQGYWYARPMAEDDFLAWAQARPLSMLPAG</sequence>
<feature type="modified residue" description="4-aspartylphosphate" evidence="1">
    <location>
        <position position="61"/>
    </location>
</feature>
<dbReference type="PROSITE" id="PS50110">
    <property type="entry name" value="RESPONSE_REGULATORY"/>
    <property type="match status" value="1"/>
</dbReference>
<accession>A0A1H0F371</accession>
<dbReference type="InterPro" id="IPR011006">
    <property type="entry name" value="CheY-like_superfamily"/>
</dbReference>
<keyword evidence="6" id="KW-1185">Reference proteome</keyword>
<dbReference type="Gene3D" id="3.30.70.270">
    <property type="match status" value="1"/>
</dbReference>
<dbReference type="SMART" id="SM00052">
    <property type="entry name" value="EAL"/>
    <property type="match status" value="1"/>
</dbReference>
<protein>
    <submittedName>
        <fullName evidence="5">Diguanylate cyclase (GGDEF) domain-containing protein</fullName>
    </submittedName>
</protein>
<dbReference type="RefSeq" id="WP_089677148.1">
    <property type="nucleotide sequence ID" value="NZ_FNIV01000002.1"/>
</dbReference>
<dbReference type="InterPro" id="IPR043128">
    <property type="entry name" value="Rev_trsase/Diguanyl_cyclase"/>
</dbReference>
<dbReference type="Gene3D" id="3.40.50.2300">
    <property type="match status" value="1"/>
</dbReference>
<dbReference type="SUPFAM" id="SSF55073">
    <property type="entry name" value="Nucleotide cyclase"/>
    <property type="match status" value="1"/>
</dbReference>